<dbReference type="EMBL" id="CM046127">
    <property type="protein sequence ID" value="KAI8441442.1"/>
    <property type="molecule type" value="Genomic_DNA"/>
</dbReference>
<dbReference type="Proteomes" id="UP001064048">
    <property type="component" value="Chromosome 27"/>
</dbReference>
<keyword evidence="2" id="KW-1185">Reference proteome</keyword>
<reference evidence="1 2" key="1">
    <citation type="journal article" date="2022" name="Genome Biol. Evol.">
        <title>The Spruce Budworm Genome: Reconstructing the Evolutionary History of Antifreeze Proteins.</title>
        <authorList>
            <person name="Beliveau C."/>
            <person name="Gagne P."/>
            <person name="Picq S."/>
            <person name="Vernygora O."/>
            <person name="Keeling C.I."/>
            <person name="Pinkney K."/>
            <person name="Doucet D."/>
            <person name="Wen F."/>
            <person name="Johnston J.S."/>
            <person name="Maaroufi H."/>
            <person name="Boyle B."/>
            <person name="Laroche J."/>
            <person name="Dewar K."/>
            <person name="Juretic N."/>
            <person name="Blackburn G."/>
            <person name="Nisole A."/>
            <person name="Brunet B."/>
            <person name="Brandao M."/>
            <person name="Lumley L."/>
            <person name="Duan J."/>
            <person name="Quan G."/>
            <person name="Lucarotti C.J."/>
            <person name="Roe A.D."/>
            <person name="Sperling F.A.H."/>
            <person name="Levesque R.C."/>
            <person name="Cusson M."/>
        </authorList>
    </citation>
    <scope>NUCLEOTIDE SEQUENCE [LARGE SCALE GENOMIC DNA]</scope>
    <source>
        <strain evidence="1">Glfc:IPQL:Cfum</strain>
    </source>
</reference>
<evidence type="ECO:0000313" key="1">
    <source>
        <dbReference type="EMBL" id="KAI8441442.1"/>
    </source>
</evidence>
<evidence type="ECO:0000313" key="2">
    <source>
        <dbReference type="Proteomes" id="UP001064048"/>
    </source>
</evidence>
<accession>A0ACC0KY69</accession>
<comment type="caution">
    <text evidence="1">The sequence shown here is derived from an EMBL/GenBank/DDBJ whole genome shotgun (WGS) entry which is preliminary data.</text>
</comment>
<proteinExistence type="predicted"/>
<sequence length="699" mass="80719">MMLLLFLTTIATASCQTDIPTLVEKVNDVTTSFNAIAAEIAWQSSIDPGNIELPSRAANYQKERIFWEENACSRLAALESRHLLNSTERRMTYLMCREPRLTFEEARRTSALYQELQSIYEYAEICIPYEKTTQYDMTDVEDAILEYISTVNRVLKTKTNETILTAAKLASKETAMEPSICLKGESAFEEMMKFSRNEKVLRWLWLTWRDKVGKPMRGPYRRLVKVENKAARRNGYKDVGAAWRDELEIPDLRVLCRKLYYDIKPLYSLLHGVVRFFLRKAYGDIVPELGPIPAHLLGNLWAQNWDSIADLILPQTVDLDKSLKSSNWTALKLVKHAEDFYQSLGLPAMTAAFWRESVFERETPDTRCHGTAADMFKDGDFRLLYCSGVSAEDLYVLHHEMGHIQYYMAYEKQPGIFRQANSALHETIGDTIMYGVMTPQHLHRLGLINDSVLFTYPTVEEIEELLDEGKDEVNNEKKDVQSIDNTNYMSNAKSFKEDTSKTRDDKPTLNKLVTSDDILLLKQALNKIPQIPFALIIDEYRWKYFEGGLGKRLNEEFWDLTIQLQGIAPPESRDEDNFDAGAKYHVPDNTPFIRYFLSSFLQHQLFENLCKASVFGRLGVQEELPETITMNRCDIYGSRSAGKLLKDFMSRGHSQHWRQILKETIDVDTISASALKRYYRPLYKLLSHLVRAHRIPIGW</sequence>
<organism evidence="1 2">
    <name type="scientific">Choristoneura fumiferana</name>
    <name type="common">Spruce budworm moth</name>
    <name type="synonym">Archips fumiferana</name>
    <dbReference type="NCBI Taxonomy" id="7141"/>
    <lineage>
        <taxon>Eukaryota</taxon>
        <taxon>Metazoa</taxon>
        <taxon>Ecdysozoa</taxon>
        <taxon>Arthropoda</taxon>
        <taxon>Hexapoda</taxon>
        <taxon>Insecta</taxon>
        <taxon>Pterygota</taxon>
        <taxon>Neoptera</taxon>
        <taxon>Endopterygota</taxon>
        <taxon>Lepidoptera</taxon>
        <taxon>Glossata</taxon>
        <taxon>Ditrysia</taxon>
        <taxon>Tortricoidea</taxon>
        <taxon>Tortricidae</taxon>
        <taxon>Tortricinae</taxon>
        <taxon>Choristoneura</taxon>
    </lineage>
</organism>
<name>A0ACC0KY69_CHOFU</name>
<protein>
    <submittedName>
        <fullName evidence="1">Uncharacterized protein</fullName>
    </submittedName>
</protein>
<gene>
    <name evidence="1" type="ORF">MSG28_015042</name>
</gene>